<comment type="caution">
    <text evidence="2">The sequence shown here is derived from an EMBL/GenBank/DDBJ whole genome shotgun (WGS) entry which is preliminary data.</text>
</comment>
<feature type="domain" description="4Fe4S-binding SPASM" evidence="1">
    <location>
        <begin position="76"/>
        <end position="142"/>
    </location>
</feature>
<dbReference type="Pfam" id="PF13186">
    <property type="entry name" value="SPASM"/>
    <property type="match status" value="1"/>
</dbReference>
<dbReference type="InterPro" id="IPR058240">
    <property type="entry name" value="rSAM_sf"/>
</dbReference>
<sequence length="181" mass="21262">INLLKMRNKRRSRNPYVVIERIDFPAYRERIDPAQVEKLAQVFRQSGVDEIIVKKEYEWTVESLPDLTQQPSLKVCTFPWYAMVICWDGTVAPCPQDFMIGMNMGTVRTQSIREIWNGQPYQKLRRGLSQDISSLKLCRKCDRLCRKQVGGVPFQYLITFLSDQFIGYGRMRRLVGSFERN</sequence>
<name>D9PG17_9ZZZZ</name>
<dbReference type="InterPro" id="IPR013785">
    <property type="entry name" value="Aldolase_TIM"/>
</dbReference>
<dbReference type="SUPFAM" id="SSF102114">
    <property type="entry name" value="Radical SAM enzymes"/>
    <property type="match status" value="1"/>
</dbReference>
<reference evidence="2" key="2">
    <citation type="journal article" date="2011" name="Microb. Ecol.">
        <title>Taxonomic and Functional Metagenomic Profiling of the Microbial Community in the Anoxic Sediment of a Sub-saline Shallow Lake (Laguna de Carrizo, Central Spain).</title>
        <authorList>
            <person name="Ferrer M."/>
            <person name="Guazzaroni M.E."/>
            <person name="Richter M."/>
            <person name="Garcia-Salamanca A."/>
            <person name="Yarza P."/>
            <person name="Suarez-Suarez A."/>
            <person name="Solano J."/>
            <person name="Alcaide M."/>
            <person name="van Dillewijn P."/>
            <person name="Molina-Henares M.A."/>
            <person name="Lopez-Cortes N."/>
            <person name="Al-Ramahi Y."/>
            <person name="Guerrero C."/>
            <person name="Acosta A."/>
            <person name="de Eugenio L.I."/>
            <person name="Martinez V."/>
            <person name="Marques S."/>
            <person name="Rojo F."/>
            <person name="Santero E."/>
            <person name="Genilloud O."/>
            <person name="Perez-Perez J."/>
            <person name="Rossello-Mora R."/>
            <person name="Ramos J.L."/>
        </authorList>
    </citation>
    <scope>NUCLEOTIDE SEQUENCE</scope>
</reference>
<reference evidence="2" key="1">
    <citation type="submission" date="2010-07" db="EMBL/GenBank/DDBJ databases">
        <authorList>
            <consortium name="CONSOLIDER consortium CSD2007-00005"/>
            <person name="Guazzaroni M.-E."/>
            <person name="Richter M."/>
            <person name="Garcia-Salamanca A."/>
            <person name="Yarza P."/>
            <person name="Ferrer M."/>
        </authorList>
    </citation>
    <scope>NUCLEOTIDE SEQUENCE</scope>
</reference>
<dbReference type="EMBL" id="ADZX01000154">
    <property type="protein sequence ID" value="EFK97499.1"/>
    <property type="molecule type" value="Genomic_DNA"/>
</dbReference>
<dbReference type="CDD" id="cd21109">
    <property type="entry name" value="SPASM"/>
    <property type="match status" value="1"/>
</dbReference>
<protein>
    <recommendedName>
        <fullName evidence="1">4Fe4S-binding SPASM domain-containing protein</fullName>
    </recommendedName>
</protein>
<evidence type="ECO:0000313" key="2">
    <source>
        <dbReference type="EMBL" id="EFK97499.1"/>
    </source>
</evidence>
<dbReference type="Gene3D" id="3.20.20.70">
    <property type="entry name" value="Aldolase class I"/>
    <property type="match status" value="1"/>
</dbReference>
<organism evidence="2">
    <name type="scientific">sediment metagenome</name>
    <dbReference type="NCBI Taxonomy" id="749907"/>
    <lineage>
        <taxon>unclassified sequences</taxon>
        <taxon>metagenomes</taxon>
        <taxon>ecological metagenomes</taxon>
    </lineage>
</organism>
<gene>
    <name evidence="2" type="ORF">LDC_0462</name>
</gene>
<accession>D9PG17</accession>
<dbReference type="InterPro" id="IPR023885">
    <property type="entry name" value="4Fe4S-binding_SPASM_dom"/>
</dbReference>
<dbReference type="AlphaFoldDB" id="D9PG17"/>
<proteinExistence type="predicted"/>
<feature type="non-terminal residue" evidence="2">
    <location>
        <position position="1"/>
    </location>
</feature>
<evidence type="ECO:0000259" key="1">
    <source>
        <dbReference type="Pfam" id="PF13186"/>
    </source>
</evidence>